<feature type="transmembrane region" description="Helical" evidence="1">
    <location>
        <begin position="182"/>
        <end position="204"/>
    </location>
</feature>
<dbReference type="Proteomes" id="UP000004699">
    <property type="component" value="Unassembled WGS sequence"/>
</dbReference>
<dbReference type="eggNOG" id="COG4137">
    <property type="taxonomic scope" value="Bacteria"/>
</dbReference>
<dbReference type="HOGENOM" id="CLU_049710_1_0_6"/>
<feature type="transmembrane region" description="Helical" evidence="1">
    <location>
        <begin position="129"/>
        <end position="153"/>
    </location>
</feature>
<proteinExistence type="predicted"/>
<dbReference type="STRING" id="565045.NOR51B_1031"/>
<feature type="transmembrane region" description="Helical" evidence="1">
    <location>
        <begin position="97"/>
        <end position="117"/>
    </location>
</feature>
<evidence type="ECO:0000313" key="3">
    <source>
        <dbReference type="EMBL" id="EED35088.1"/>
    </source>
</evidence>
<keyword evidence="1" id="KW-0472">Membrane</keyword>
<dbReference type="GO" id="GO:0005886">
    <property type="term" value="C:plasma membrane"/>
    <property type="evidence" value="ECO:0007669"/>
    <property type="project" value="TreeGrafter"/>
</dbReference>
<dbReference type="AlphaFoldDB" id="B8KXC8"/>
<evidence type="ECO:0000313" key="4">
    <source>
        <dbReference type="Proteomes" id="UP000004699"/>
    </source>
</evidence>
<keyword evidence="4" id="KW-1185">Reference proteome</keyword>
<dbReference type="GO" id="GO:0017004">
    <property type="term" value="P:cytochrome complex assembly"/>
    <property type="evidence" value="ECO:0007669"/>
    <property type="project" value="InterPro"/>
</dbReference>
<dbReference type="RefSeq" id="WP_009019835.1">
    <property type="nucleotide sequence ID" value="NZ_DS999411.1"/>
</dbReference>
<dbReference type="Pfam" id="PF01578">
    <property type="entry name" value="Cytochrom_C_asm"/>
    <property type="match status" value="1"/>
</dbReference>
<feature type="transmembrane region" description="Helical" evidence="1">
    <location>
        <begin position="41"/>
        <end position="63"/>
    </location>
</feature>
<keyword evidence="1" id="KW-1133">Transmembrane helix</keyword>
<dbReference type="PANTHER" id="PTHR38034">
    <property type="entry name" value="INNER MEMBRANE PROTEIN YPJD"/>
    <property type="match status" value="1"/>
</dbReference>
<gene>
    <name evidence="3" type="ORF">NOR51B_1031</name>
</gene>
<sequence>MNDANSLLISALAILAAVLYLAAGARQLLQVERASDKPNQGVVVLGLLALTIHLGVEIIAGQAGTVTFGFYQVASLAFVTMSLVNLIILLFRPLHMLVIVIFPFSALAVMVSTFSPASGTPLAGLSHGVLIHVSLSLIAYAVISLATVQAVIVRVQSNRLRQHRTKDLIRILPPLQRMESMLYELITLGFILLTLAIASGAFFVDDLLGQKLVHKTVLTTIGWLILLVTVAVHVRQGWRINTAINLVLLAFGLLALGFFGSKLVSELLLGAA</sequence>
<dbReference type="GO" id="GO:0020037">
    <property type="term" value="F:heme binding"/>
    <property type="evidence" value="ECO:0007669"/>
    <property type="project" value="InterPro"/>
</dbReference>
<feature type="transmembrane region" description="Helical" evidence="1">
    <location>
        <begin position="246"/>
        <end position="264"/>
    </location>
</feature>
<name>B8KXC8_9GAMM</name>
<dbReference type="InterPro" id="IPR052372">
    <property type="entry name" value="YpjD/HemX"/>
</dbReference>
<evidence type="ECO:0000259" key="2">
    <source>
        <dbReference type="Pfam" id="PF01578"/>
    </source>
</evidence>
<dbReference type="OrthoDB" id="9780793at2"/>
<evidence type="ECO:0000256" key="1">
    <source>
        <dbReference type="SAM" id="Phobius"/>
    </source>
</evidence>
<dbReference type="EMBL" id="DS999411">
    <property type="protein sequence ID" value="EED35088.1"/>
    <property type="molecule type" value="Genomic_DNA"/>
</dbReference>
<organism evidence="3 4">
    <name type="scientific">Luminiphilus syltensis NOR5-1B</name>
    <dbReference type="NCBI Taxonomy" id="565045"/>
    <lineage>
        <taxon>Bacteria</taxon>
        <taxon>Pseudomonadati</taxon>
        <taxon>Pseudomonadota</taxon>
        <taxon>Gammaproteobacteria</taxon>
        <taxon>Cellvibrionales</taxon>
        <taxon>Halieaceae</taxon>
        <taxon>Luminiphilus</taxon>
    </lineage>
</organism>
<feature type="transmembrane region" description="Helical" evidence="1">
    <location>
        <begin position="69"/>
        <end position="90"/>
    </location>
</feature>
<protein>
    <submittedName>
        <fullName evidence="3">Cytochrome c assembly protein</fullName>
    </submittedName>
</protein>
<reference evidence="4" key="1">
    <citation type="journal article" date="2013" name="BMC Microbiol.">
        <title>Taxonomy and evolution of bacteriochlorophyll a-containing members of the OM60/NOR5 clade of marine gammaproteobacteria: description of Luminiphilus syltensis gen. nov., sp. nov., reclassification of Haliea rubra as Pseudohaliea rubra gen. nov., comb. nov., and emendation of Chromatocurvus halotolerans.</title>
        <authorList>
            <person name="Spring S."/>
            <person name="Riedel T."/>
            <person name="Sproer C."/>
            <person name="Yan S."/>
            <person name="Harder J."/>
            <person name="Fuchs B.M."/>
        </authorList>
    </citation>
    <scope>NUCLEOTIDE SEQUENCE [LARGE SCALE GENOMIC DNA]</scope>
    <source>
        <strain evidence="4">NOR51-B</strain>
    </source>
</reference>
<feature type="transmembrane region" description="Helical" evidence="1">
    <location>
        <begin position="216"/>
        <end position="234"/>
    </location>
</feature>
<feature type="domain" description="Cytochrome c assembly protein" evidence="2">
    <location>
        <begin position="74"/>
        <end position="268"/>
    </location>
</feature>
<keyword evidence="1" id="KW-0812">Transmembrane</keyword>
<feature type="transmembrane region" description="Helical" evidence="1">
    <location>
        <begin position="6"/>
        <end position="29"/>
    </location>
</feature>
<dbReference type="PANTHER" id="PTHR38034:SF1">
    <property type="entry name" value="INNER MEMBRANE PROTEIN YPJD"/>
    <property type="match status" value="1"/>
</dbReference>
<accession>B8KXC8</accession>
<dbReference type="InterPro" id="IPR002541">
    <property type="entry name" value="Cyt_c_assembly"/>
</dbReference>